<organism evidence="2">
    <name type="scientific">Pseudopithomyces maydicus</name>
    <dbReference type="NCBI Taxonomy" id="1921599"/>
    <lineage>
        <taxon>Eukaryota</taxon>
        <taxon>Fungi</taxon>
        <taxon>Dikarya</taxon>
        <taxon>Ascomycota</taxon>
        <taxon>Pezizomycotina</taxon>
        <taxon>Dothideomycetes</taxon>
        <taxon>Pleosporomycetidae</taxon>
        <taxon>Pleosporales</taxon>
        <taxon>Massarineae</taxon>
        <taxon>Didymosphaeriaceae</taxon>
        <taxon>Pseudopithomyces</taxon>
    </lineage>
</organism>
<feature type="compositionally biased region" description="Low complexity" evidence="1">
    <location>
        <begin position="21"/>
        <end position="54"/>
    </location>
</feature>
<protein>
    <submittedName>
        <fullName evidence="2">Glyceraldehyde-3-phosphate dehydrogenase</fullName>
    </submittedName>
</protein>
<feature type="non-terminal residue" evidence="2">
    <location>
        <position position="1"/>
    </location>
</feature>
<proteinExistence type="predicted"/>
<reference evidence="2" key="1">
    <citation type="submission" date="2014-05" db="EMBL/GenBank/DDBJ databases">
        <authorList>
            <person name="Chronopoulou M."/>
        </authorList>
    </citation>
    <scope>NUCLEOTIDE SEQUENCE</scope>
    <source>
        <strain evidence="2">CBS49188</strain>
    </source>
</reference>
<dbReference type="EMBL" id="LK936389">
    <property type="protein sequence ID" value="CDU26612.1"/>
    <property type="molecule type" value="Genomic_DNA"/>
</dbReference>
<feature type="non-terminal residue" evidence="2">
    <location>
        <position position="85"/>
    </location>
</feature>
<sequence>AIPSPYPLPSNRLPCARPTCSAMTAPTASSRAPSRSTATTSRSTARPSSSTQRRTPPRSPGARLVPTTSSSPPVSSPPRTRLVLT</sequence>
<evidence type="ECO:0000256" key="1">
    <source>
        <dbReference type="SAM" id="MobiDB-lite"/>
    </source>
</evidence>
<evidence type="ECO:0000313" key="2">
    <source>
        <dbReference type="EMBL" id="CDU26612.1"/>
    </source>
</evidence>
<feature type="region of interest" description="Disordered" evidence="1">
    <location>
        <begin position="1"/>
        <end position="85"/>
    </location>
</feature>
<feature type="compositionally biased region" description="Low complexity" evidence="1">
    <location>
        <begin position="63"/>
        <end position="85"/>
    </location>
</feature>
<gene>
    <name evidence="2" type="primary">GPD</name>
</gene>
<accession>A0A0K2SUP2</accession>
<name>A0A0K2SUP2_9PLEO</name>
<dbReference type="AlphaFoldDB" id="A0A0K2SUP2"/>
<reference evidence="2" key="2">
    <citation type="submission" date="2015-07" db="EMBL/GenBank/DDBJ databases">
        <title>MeaNS - Measles Nucleotide Surveillance Program.</title>
        <authorList>
            <person name="Tran T."/>
            <person name="Druce J."/>
        </authorList>
    </citation>
    <scope>NUCLEOTIDE SEQUENCE</scope>
    <source>
        <strain evidence="2">CBS49188</strain>
    </source>
</reference>